<dbReference type="SUPFAM" id="SSF51445">
    <property type="entry name" value="(Trans)glycosidases"/>
    <property type="match status" value="1"/>
</dbReference>
<comment type="similarity">
    <text evidence="1">Belongs to the glycosyl hydrolase 2 family.</text>
</comment>
<feature type="domain" description="Glycosyl hydrolases family 2 sugar binding" evidence="4">
    <location>
        <begin position="28"/>
        <end position="153"/>
    </location>
</feature>
<evidence type="ECO:0000259" key="4">
    <source>
        <dbReference type="Pfam" id="PF02837"/>
    </source>
</evidence>
<accession>A0AAU7GAM4</accession>
<dbReference type="Pfam" id="PF02837">
    <property type="entry name" value="Glyco_hydro_2_N"/>
    <property type="match status" value="1"/>
</dbReference>
<dbReference type="PANTHER" id="PTHR42732:SF3">
    <property type="entry name" value="HYDROLASE"/>
    <property type="match status" value="1"/>
</dbReference>
<dbReference type="PANTHER" id="PTHR42732">
    <property type="entry name" value="BETA-GALACTOSIDASE"/>
    <property type="match status" value="1"/>
</dbReference>
<evidence type="ECO:0000313" key="5">
    <source>
        <dbReference type="EMBL" id="XBM46999.1"/>
    </source>
</evidence>
<dbReference type="SUPFAM" id="SSF49785">
    <property type="entry name" value="Galactose-binding domain-like"/>
    <property type="match status" value="1"/>
</dbReference>
<dbReference type="InterPro" id="IPR036156">
    <property type="entry name" value="Beta-gal/glucu_dom_sf"/>
</dbReference>
<feature type="domain" description="Glycoside hydrolase family 2 immunoglobulin-like beta-sandwich" evidence="2">
    <location>
        <begin position="198"/>
        <end position="303"/>
    </location>
</feature>
<evidence type="ECO:0000256" key="1">
    <source>
        <dbReference type="ARBA" id="ARBA00007401"/>
    </source>
</evidence>
<evidence type="ECO:0000259" key="3">
    <source>
        <dbReference type="Pfam" id="PF02836"/>
    </source>
</evidence>
<dbReference type="InterPro" id="IPR006103">
    <property type="entry name" value="Glyco_hydro_2_cat"/>
</dbReference>
<dbReference type="Pfam" id="PF02836">
    <property type="entry name" value="Glyco_hydro_2_C"/>
    <property type="match status" value="1"/>
</dbReference>
<dbReference type="Gene3D" id="2.60.120.260">
    <property type="entry name" value="Galactose-binding domain-like"/>
    <property type="match status" value="1"/>
</dbReference>
<name>A0AAU7GAM4_9MICO</name>
<dbReference type="Pfam" id="PF00703">
    <property type="entry name" value="Glyco_hydro_2"/>
    <property type="match status" value="1"/>
</dbReference>
<dbReference type="EMBL" id="CP157390">
    <property type="protein sequence ID" value="XBM46999.1"/>
    <property type="molecule type" value="Genomic_DNA"/>
</dbReference>
<protein>
    <submittedName>
        <fullName evidence="5">Sugar-binding domain-containing protein</fullName>
    </submittedName>
</protein>
<dbReference type="GO" id="GO:0004553">
    <property type="term" value="F:hydrolase activity, hydrolyzing O-glycosyl compounds"/>
    <property type="evidence" value="ECO:0007669"/>
    <property type="project" value="InterPro"/>
</dbReference>
<dbReference type="GO" id="GO:0005975">
    <property type="term" value="P:carbohydrate metabolic process"/>
    <property type="evidence" value="ECO:0007669"/>
    <property type="project" value="InterPro"/>
</dbReference>
<dbReference type="InterPro" id="IPR017853">
    <property type="entry name" value="GH"/>
</dbReference>
<feature type="domain" description="Glycoside hydrolase family 2 catalytic" evidence="3">
    <location>
        <begin position="307"/>
        <end position="470"/>
    </location>
</feature>
<reference evidence="5" key="1">
    <citation type="submission" date="2024-05" db="EMBL/GenBank/DDBJ databases">
        <title>The Natural Products Discovery Center: Release of the First 8490 Sequenced Strains for Exploring Actinobacteria Biosynthetic Diversity.</title>
        <authorList>
            <person name="Kalkreuter E."/>
            <person name="Kautsar S.A."/>
            <person name="Yang D."/>
            <person name="Bader C.D."/>
            <person name="Teijaro C.N."/>
            <person name="Fluegel L."/>
            <person name="Davis C.M."/>
            <person name="Simpson J.R."/>
            <person name="Lauterbach L."/>
            <person name="Steele A.D."/>
            <person name="Gui C."/>
            <person name="Meng S."/>
            <person name="Li G."/>
            <person name="Viehrig K."/>
            <person name="Ye F."/>
            <person name="Su P."/>
            <person name="Kiefer A.F."/>
            <person name="Nichols A."/>
            <person name="Cepeda A.J."/>
            <person name="Yan W."/>
            <person name="Fan B."/>
            <person name="Jiang Y."/>
            <person name="Adhikari A."/>
            <person name="Zheng C.-J."/>
            <person name="Schuster L."/>
            <person name="Cowan T.M."/>
            <person name="Smanski M.J."/>
            <person name="Chevrette M.G."/>
            <person name="de Carvalho L.P.S."/>
            <person name="Shen B."/>
        </authorList>
    </citation>
    <scope>NUCLEOTIDE SEQUENCE</scope>
    <source>
        <strain evidence="5">NPDC080035</strain>
    </source>
</reference>
<gene>
    <name evidence="5" type="ORF">AAME72_13010</name>
</gene>
<dbReference type="InterPro" id="IPR006104">
    <property type="entry name" value="Glyco_hydro_2_N"/>
</dbReference>
<dbReference type="Gene3D" id="3.20.20.80">
    <property type="entry name" value="Glycosidases"/>
    <property type="match status" value="1"/>
</dbReference>
<dbReference type="AlphaFoldDB" id="A0AAU7GAM4"/>
<proteinExistence type="inferred from homology"/>
<dbReference type="InterPro" id="IPR006102">
    <property type="entry name" value="Ig-like_GH2"/>
</dbReference>
<dbReference type="InterPro" id="IPR008979">
    <property type="entry name" value="Galactose-bd-like_sf"/>
</dbReference>
<dbReference type="InterPro" id="IPR051913">
    <property type="entry name" value="GH2_Domain-Containing"/>
</dbReference>
<organism evidence="5">
    <name type="scientific">Leifsonia sp. NPDC080035</name>
    <dbReference type="NCBI Taxonomy" id="3143936"/>
    <lineage>
        <taxon>Bacteria</taxon>
        <taxon>Bacillati</taxon>
        <taxon>Actinomycetota</taxon>
        <taxon>Actinomycetes</taxon>
        <taxon>Micrococcales</taxon>
        <taxon>Microbacteriaceae</taxon>
        <taxon>Leifsonia</taxon>
    </lineage>
</organism>
<dbReference type="SUPFAM" id="SSF49303">
    <property type="entry name" value="beta-Galactosidase/glucuronidase domain"/>
    <property type="match status" value="1"/>
</dbReference>
<evidence type="ECO:0000259" key="2">
    <source>
        <dbReference type="Pfam" id="PF00703"/>
    </source>
</evidence>
<dbReference type="RefSeq" id="WP_348786975.1">
    <property type="nucleotide sequence ID" value="NZ_CP157390.1"/>
</dbReference>
<sequence>MSERTLPRASGLDVARPRPQLLRIHWAELDGTWGFAHDDLEVGEREGWYRPEHRLPGAITVPFPPESAASGVADDRFHDVVWYQREIPWETVREAGLSEERPRLHLRFGAVDYRARVWVGGRLVGEHEGGHVPFGFDITDAVVPGEPVHVAVRAEDRAADVEQPRGKQDWQEDAHVIWYRRTTGIWQPVWLEATPEQHVEGVHFTAEIERGAVSYEISLSRPPASGTRCRIRLLLGEETIGEASAVVTTQRHAGSVVVPRLLNGQDRERLLWSPESPQLVDAIVTVEHEGAPADSVASYLGLRTTGVRDGAFVLNGFPRVLRSVLSQGYWPQSHLAAPSEAALREEVELILALGFDSARVHQKIEDPRFLYWADRLGLMLWGEAPATYRFSATAVERLSREWLAALERDRSHPCIVTWVPMNESWGIQDVAVAPAQQAFARSLVELTRAVDPTRPVISNDGWEHLESDILSVHDYDHDAEAVRARYRDRAAADALRAGTGPAGRRMVLTDTLRSDAPLMLTEFGGIEFHAGRSEAPADSWGYSTASTAAQFEERLGALYDALRGSAVLAGTCYTQLTDTMQETNGLLTEERRPKLPVPVIRAIVRGPQGADRD</sequence>